<organism evidence="5 6">
    <name type="scientific">Coffea arabica</name>
    <name type="common">Arabian coffee</name>
    <dbReference type="NCBI Taxonomy" id="13443"/>
    <lineage>
        <taxon>Eukaryota</taxon>
        <taxon>Viridiplantae</taxon>
        <taxon>Streptophyta</taxon>
        <taxon>Embryophyta</taxon>
        <taxon>Tracheophyta</taxon>
        <taxon>Spermatophyta</taxon>
        <taxon>Magnoliopsida</taxon>
        <taxon>eudicotyledons</taxon>
        <taxon>Gunneridae</taxon>
        <taxon>Pentapetalae</taxon>
        <taxon>asterids</taxon>
        <taxon>lamiids</taxon>
        <taxon>Gentianales</taxon>
        <taxon>Rubiaceae</taxon>
        <taxon>Ixoroideae</taxon>
        <taxon>Gardenieae complex</taxon>
        <taxon>Bertiereae - Coffeeae clade</taxon>
        <taxon>Coffeeae</taxon>
        <taxon>Coffea</taxon>
    </lineage>
</organism>
<keyword evidence="1" id="KW-0547">Nucleotide-binding</keyword>
<dbReference type="PANTHER" id="PTHR10492:SF100">
    <property type="entry name" value="ATP-DEPENDENT DNA HELICASE"/>
    <property type="match status" value="1"/>
</dbReference>
<dbReference type="InterPro" id="IPR012340">
    <property type="entry name" value="NA-bd_OB-fold"/>
</dbReference>
<evidence type="ECO:0000256" key="1">
    <source>
        <dbReference type="RuleBase" id="RU363044"/>
    </source>
</evidence>
<sequence length="1560" mass="179422">MTLPEAPSCKLCGAKKFHLEPPGFCCSSGEIRLLETEMPRELMLLYLSDNDEATDFRNCIRSYNNMFAFTSIGMHCDKELGKKYNGIYTFRVQGQMYHFINPLVPADGQKPVNLQLYFYDTEHEVENRLSISNKFIENLIAMLVDLLKVNPYSSFFRGLQHLPDLDEYKIMLQSNPTVDQHVYNKPTVSQVGALWTESQTSDQTNSKHIQVYSKSENAQIVKHYYGCYDPMQYPFIFPNGEPGWHPGIEKLSSLQNNAASGQTCPGERTIPVDMFMTAEDVIHAENQVAAKRSKKRKYVSCREYYCYKLQIRHEDKSMLLHIGRLLQQYVVDMYVKIETSRLDFFKNDQYQNRLRTELYQGLLDSLSAGQTNGSNVGKRFILPRSFIGGPRDMKRRYLDAMTLVQQYGKPDIFLTMTCNKNWPEIKNLLLPKEKTENRPDLVSRVSRAKLQMLKNELFKKHIFGKVAAYTYVIEFQKRGLPHAHFLIILKHCSKLLSPEAYDRIVSAELPDIHIHKHLHSLVAQHMMHGPCGQMNPNCACMQKNEICKDKYPKQFAESTRHGQNSYPIYRRSDDKRTVKVRGHHLDNRWVVPYNAYLLSRFDCHMNVEICSTIQAVKYIYKYIYKGYDKILYQFSNGEENQMLDEIKNFQSARWISAPEAMWRIYSFDLNEMHPSVMTLPVHLENQQPITFPDQQSVDDVIKNAHLKKTMLTEFFQMNKYDHFAKNLNCLYTDFPQYFVWDAKSRYWSLRQQRDVIGRIAGVHPSEGERYFLRLLLKHVKKPTSFHDLKVINGKIATSFREAAEFLGLLEADNSAEICLAEAVLYQMPSSLRHLFATILVYCNPSNCQELWLKFKDFLSEDIEQNKTVSGEVVNDTVLQIIDMHLRAMGKQITHYGFQLLPNRLLENHMDTKELQAEKNIITPEEDLLSVYQLNEEQKIAFDKVLHCVNNNISKAFFIDGPGGTGKTYLYKALLATIRSQGCIALATATSGVAASILPGGRTAHSRFKIPINDDQNKYCNISKQSVLAQLIRNAKLIIWDKATMAKRKSVEALNKMLQDITNNDHLFGGKVIVFGGDFRQTLPVITHGTREDIIDTSLVMSPLWSKFEKIRLTINMRARLDPDFSTFLIRIGDGIQQTTDQDQVQIPESINIPFQDDETSINALIDTVFPNMEYITSTTTSIINRAILTTRNDFVHQINHKLIMKFPGAERSYFSNDEPLHSSVQFQDQDLLHSLTPNGLPLHELILKKNCPMMLLRNINPSEGLSNGTRLICKEFSNNIIQAQIAFGSFAGKIVFIPRIPLQASDDELSSVQFKRTQFLLRLCFAMTINKAQGQTLDYVGLYLREPVFSHGQLYVALSRARTASNIKVLIQPPHGQRQSTNFTRNVVYQEVLSASYIDSFISSFYSTIPCTLEIEELCIPITEIGQENEDWVAKAILIEKTAPRISKDASTTFQKYLFLDKEKSTIQAVSYTRDIQPLDQALVLYSTYYIGNAKVEPITIENFRYCTSPFQLTLTGGTFIKEADQENQYPIDQCYNFTPFKDFYKYMDTNTNSISTTSL</sequence>
<dbReference type="Pfam" id="PF05970">
    <property type="entry name" value="PIF1"/>
    <property type="match status" value="1"/>
</dbReference>
<keyword evidence="1" id="KW-0234">DNA repair</keyword>
<feature type="domain" description="DNA helicase Pif1-like DEAD-box helicase" evidence="2">
    <location>
        <begin position="932"/>
        <end position="1140"/>
    </location>
</feature>
<comment type="catalytic activity">
    <reaction evidence="1">
        <text>ATP + H2O = ADP + phosphate + H(+)</text>
        <dbReference type="Rhea" id="RHEA:13065"/>
        <dbReference type="ChEBI" id="CHEBI:15377"/>
        <dbReference type="ChEBI" id="CHEBI:15378"/>
        <dbReference type="ChEBI" id="CHEBI:30616"/>
        <dbReference type="ChEBI" id="CHEBI:43474"/>
        <dbReference type="ChEBI" id="CHEBI:456216"/>
        <dbReference type="EC" id="5.6.2.3"/>
    </reaction>
</comment>
<keyword evidence="1" id="KW-0378">Hydrolase</keyword>
<dbReference type="EC" id="5.6.2.3" evidence="1"/>
<comment type="cofactor">
    <cofactor evidence="1">
        <name>Mg(2+)</name>
        <dbReference type="ChEBI" id="CHEBI:18420"/>
    </cofactor>
</comment>
<evidence type="ECO:0000259" key="2">
    <source>
        <dbReference type="Pfam" id="PF05970"/>
    </source>
</evidence>
<proteinExistence type="inferred from homology"/>
<gene>
    <name evidence="6" type="primary">LOC140037187</name>
</gene>
<keyword evidence="1" id="KW-0347">Helicase</keyword>
<feature type="domain" description="Helitron helicase-like" evidence="3">
    <location>
        <begin position="304"/>
        <end position="487"/>
    </location>
</feature>
<name>A0ABM4X0A9_COFAR</name>
<keyword evidence="1" id="KW-0067">ATP-binding</keyword>
<dbReference type="Gene3D" id="2.40.50.140">
    <property type="entry name" value="Nucleic acid-binding proteins"/>
    <property type="match status" value="1"/>
</dbReference>
<evidence type="ECO:0000259" key="4">
    <source>
        <dbReference type="Pfam" id="PF21530"/>
    </source>
</evidence>
<dbReference type="Proteomes" id="UP001652660">
    <property type="component" value="Chromosome 2e"/>
</dbReference>
<feature type="domain" description="DNA helicase Pif1-like 2B" evidence="4">
    <location>
        <begin position="1230"/>
        <end position="1275"/>
    </location>
</feature>
<dbReference type="InterPro" id="IPR049163">
    <property type="entry name" value="Pif1-like_2B_dom"/>
</dbReference>
<evidence type="ECO:0000313" key="5">
    <source>
        <dbReference type="Proteomes" id="UP001652660"/>
    </source>
</evidence>
<keyword evidence="1" id="KW-0233">DNA recombination</keyword>
<dbReference type="PANTHER" id="PTHR10492">
    <property type="match status" value="1"/>
</dbReference>
<keyword evidence="1" id="KW-0227">DNA damage</keyword>
<dbReference type="SUPFAM" id="SSF52540">
    <property type="entry name" value="P-loop containing nucleoside triphosphate hydrolases"/>
    <property type="match status" value="2"/>
</dbReference>
<evidence type="ECO:0000259" key="3">
    <source>
        <dbReference type="Pfam" id="PF14214"/>
    </source>
</evidence>
<protein>
    <recommendedName>
        <fullName evidence="1">ATP-dependent DNA helicase</fullName>
        <ecNumber evidence="1">5.6.2.3</ecNumber>
    </recommendedName>
</protein>
<dbReference type="CDD" id="cd18809">
    <property type="entry name" value="SF1_C_RecD"/>
    <property type="match status" value="1"/>
</dbReference>
<dbReference type="RefSeq" id="XP_071937477.1">
    <property type="nucleotide sequence ID" value="XM_072081376.1"/>
</dbReference>
<dbReference type="InterPro" id="IPR010285">
    <property type="entry name" value="DNA_helicase_pif1-like_DEAD"/>
</dbReference>
<comment type="similarity">
    <text evidence="1">Belongs to the helicase family.</text>
</comment>
<dbReference type="InterPro" id="IPR025476">
    <property type="entry name" value="Helitron_helicase-like"/>
</dbReference>
<dbReference type="Pfam" id="PF14214">
    <property type="entry name" value="Helitron_like_N"/>
    <property type="match status" value="1"/>
</dbReference>
<evidence type="ECO:0000313" key="6">
    <source>
        <dbReference type="RefSeq" id="XP_071937477.1"/>
    </source>
</evidence>
<dbReference type="Gene3D" id="3.40.50.300">
    <property type="entry name" value="P-loop containing nucleotide triphosphate hydrolases"/>
    <property type="match status" value="2"/>
</dbReference>
<dbReference type="Pfam" id="PF21530">
    <property type="entry name" value="Pif1_2B_dom"/>
    <property type="match status" value="1"/>
</dbReference>
<keyword evidence="5" id="KW-1185">Reference proteome</keyword>
<dbReference type="InterPro" id="IPR027417">
    <property type="entry name" value="P-loop_NTPase"/>
</dbReference>
<reference evidence="6" key="1">
    <citation type="submission" date="2025-08" db="UniProtKB">
        <authorList>
            <consortium name="RefSeq"/>
        </authorList>
    </citation>
    <scope>IDENTIFICATION</scope>
    <source>
        <tissue evidence="6">Leaves</tissue>
    </source>
</reference>
<dbReference type="GeneID" id="140037187"/>
<accession>A0ABM4X0A9</accession>